<dbReference type="EMBL" id="CAJNJA010009778">
    <property type="protein sequence ID" value="CAE7250414.1"/>
    <property type="molecule type" value="Genomic_DNA"/>
</dbReference>
<dbReference type="Proteomes" id="UP000601435">
    <property type="component" value="Unassembled WGS sequence"/>
</dbReference>
<gene>
    <name evidence="4" type="ORF">SNEC2469_LOCUS5150</name>
</gene>
<dbReference type="SUPFAM" id="SSF56399">
    <property type="entry name" value="ADP-ribosylation"/>
    <property type="match status" value="1"/>
</dbReference>
<dbReference type="Gene3D" id="3.40.710.10">
    <property type="entry name" value="DD-peptidase/beta-lactamase superfamily"/>
    <property type="match status" value="1"/>
</dbReference>
<dbReference type="InterPro" id="IPR012338">
    <property type="entry name" value="Beta-lactam/transpept-like"/>
</dbReference>
<organism evidence="4 5">
    <name type="scientific">Symbiodinium necroappetens</name>
    <dbReference type="NCBI Taxonomy" id="1628268"/>
    <lineage>
        <taxon>Eukaryota</taxon>
        <taxon>Sar</taxon>
        <taxon>Alveolata</taxon>
        <taxon>Dinophyceae</taxon>
        <taxon>Suessiales</taxon>
        <taxon>Symbiodiniaceae</taxon>
        <taxon>Symbiodinium</taxon>
    </lineage>
</organism>
<evidence type="ECO:0000313" key="4">
    <source>
        <dbReference type="EMBL" id="CAE7250414.1"/>
    </source>
</evidence>
<dbReference type="PANTHER" id="PTHR22935:SF95">
    <property type="entry name" value="BETA-LACTAMASE-LIKE 1-RELATED"/>
    <property type="match status" value="1"/>
</dbReference>
<evidence type="ECO:0000256" key="2">
    <source>
        <dbReference type="SAM" id="MobiDB-lite"/>
    </source>
</evidence>
<comment type="caution">
    <text evidence="4">The sequence shown here is derived from an EMBL/GenBank/DDBJ whole genome shotgun (WGS) entry which is preliminary data.</text>
</comment>
<evidence type="ECO:0000313" key="5">
    <source>
        <dbReference type="Proteomes" id="UP000601435"/>
    </source>
</evidence>
<dbReference type="PANTHER" id="PTHR22935">
    <property type="entry name" value="PENICILLIN-BINDING PROTEIN"/>
    <property type="match status" value="1"/>
</dbReference>
<evidence type="ECO:0000259" key="3">
    <source>
        <dbReference type="Pfam" id="PF00144"/>
    </source>
</evidence>
<keyword evidence="5" id="KW-1185">Reference proteome</keyword>
<dbReference type="AlphaFoldDB" id="A0A812LQI9"/>
<reference evidence="4" key="1">
    <citation type="submission" date="2021-02" db="EMBL/GenBank/DDBJ databases">
        <authorList>
            <person name="Dougan E. K."/>
            <person name="Rhodes N."/>
            <person name="Thang M."/>
            <person name="Chan C."/>
        </authorList>
    </citation>
    <scope>NUCLEOTIDE SEQUENCE</scope>
</reference>
<feature type="region of interest" description="Disordered" evidence="2">
    <location>
        <begin position="474"/>
        <end position="493"/>
    </location>
</feature>
<dbReference type="Pfam" id="PF00144">
    <property type="entry name" value="Beta-lactamase"/>
    <property type="match status" value="1"/>
</dbReference>
<proteinExistence type="inferred from homology"/>
<dbReference type="InterPro" id="IPR001466">
    <property type="entry name" value="Beta-lactam-related"/>
</dbReference>
<comment type="similarity">
    <text evidence="1">Belongs to the beta-lactamase family.</text>
</comment>
<protein>
    <recommendedName>
        <fullName evidence="3">Beta-lactamase-related domain-containing protein</fullName>
    </recommendedName>
</protein>
<evidence type="ECO:0000256" key="1">
    <source>
        <dbReference type="ARBA" id="ARBA00038473"/>
    </source>
</evidence>
<accession>A0A812LQI9</accession>
<feature type="domain" description="Beta-lactamase-related" evidence="3">
    <location>
        <begin position="91"/>
        <end position="387"/>
    </location>
</feature>
<dbReference type="InterPro" id="IPR051478">
    <property type="entry name" value="Beta-lactamase-like_AB/R"/>
</dbReference>
<sequence length="744" mass="79901">MPSNQPQALTFYLSQPRRKADEYAVGSAGENGSTVYTALSESSQGDSGVRIRSQCGVGAVVVRVQPSGDITSQVYTAGAGGGLAPFDGQKMTSIFPIASNTKILTSILLVSLADHGKLAMDETVGSFLDQTCGSLPQPVANITLFQLASQTSGLPAQPTNLGGTPRNRHLEPCKRDPVDCNPFTQYTVQDLCQTLREVTLGPKGHYLYSNLAFGMLGYLLERRMGSSFEQLTHTWVLQPLGMYSGKITLNETEWQTLTPQGKDAKTGEGRWRRQPYGILQGNGAFLVSIPDMGRLVGSMIKAERGRETPLAASLRQTLQPVTWSGLCACNACEEEELLKLSIPTAERGVVAMGWESSSSGLRRGWHKAGDIAGYSSWMAFNAASGRGAFGVDTCGGCGAELGSLRGSAVQQMVQLLADGPPEVVAPLPQLAEAELSALVGDFKACPAAPGKTQSSSLSRLSLSLHGSDRRKLLASTESFSGERSPAVTASPYSSAESDGLQAFSGVVLALSDPVGTIHGGANAKGPLATVAQRRSIHFLADSRFPNKRGAAVLHIGGVDVFFVDDDHLVSAVHTGASDPLGPNSMTELQPTALKSRYVLLCRVVAGSPRVCTTNQIDAERLREDILGGRHHSVLGDRVTELKKPFREIVVYDTDQVYPEFLLTYTRCWWTSALRPRPGGRRAQLQEDREGSKDSVEDPQVRRMSSVCLDWSAGKAQGHEVRFRDAWRLPGLYRASRDPFSAACP</sequence>
<dbReference type="Gene3D" id="3.90.228.10">
    <property type="match status" value="1"/>
</dbReference>
<dbReference type="SUPFAM" id="SSF56601">
    <property type="entry name" value="beta-lactamase/transpeptidase-like"/>
    <property type="match status" value="1"/>
</dbReference>
<feature type="region of interest" description="Disordered" evidence="2">
    <location>
        <begin position="676"/>
        <end position="700"/>
    </location>
</feature>
<name>A0A812LQI9_9DINO</name>
<feature type="compositionally biased region" description="Basic and acidic residues" evidence="2">
    <location>
        <begin position="683"/>
        <end position="700"/>
    </location>
</feature>
<dbReference type="OrthoDB" id="5946976at2759"/>